<dbReference type="STRING" id="1314785.A0A165BGB3"/>
<reference evidence="3 4" key="1">
    <citation type="journal article" date="2016" name="Mol. Biol. Evol.">
        <title>Comparative Genomics of Early-Diverging Mushroom-Forming Fungi Provides Insights into the Origins of Lignocellulose Decay Capabilities.</title>
        <authorList>
            <person name="Nagy L.G."/>
            <person name="Riley R."/>
            <person name="Tritt A."/>
            <person name="Adam C."/>
            <person name="Daum C."/>
            <person name="Floudas D."/>
            <person name="Sun H."/>
            <person name="Yadav J.S."/>
            <person name="Pangilinan J."/>
            <person name="Larsson K.H."/>
            <person name="Matsuura K."/>
            <person name="Barry K."/>
            <person name="Labutti K."/>
            <person name="Kuo R."/>
            <person name="Ohm R.A."/>
            <person name="Bhattacharya S.S."/>
            <person name="Shirouzu T."/>
            <person name="Yoshinaga Y."/>
            <person name="Martin F.M."/>
            <person name="Grigoriev I.V."/>
            <person name="Hibbett D.S."/>
        </authorList>
    </citation>
    <scope>NUCLEOTIDE SEQUENCE [LARGE SCALE GENOMIC DNA]</scope>
    <source>
        <strain evidence="3 4">93-53</strain>
    </source>
</reference>
<protein>
    <recommendedName>
        <fullName evidence="2">J domain-containing protein</fullName>
    </recommendedName>
</protein>
<feature type="non-terminal residue" evidence="3">
    <location>
        <position position="1"/>
    </location>
</feature>
<dbReference type="InterPro" id="IPR001623">
    <property type="entry name" value="DnaJ_domain"/>
</dbReference>
<feature type="domain" description="J" evidence="2">
    <location>
        <begin position="11"/>
        <end position="70"/>
    </location>
</feature>
<name>A0A165BGB3_9APHY</name>
<evidence type="ECO:0000313" key="4">
    <source>
        <dbReference type="Proteomes" id="UP000076871"/>
    </source>
</evidence>
<dbReference type="EMBL" id="KV427672">
    <property type="protein sequence ID" value="KZT01005.1"/>
    <property type="molecule type" value="Genomic_DNA"/>
</dbReference>
<dbReference type="PRINTS" id="PR00625">
    <property type="entry name" value="JDOMAIN"/>
</dbReference>
<evidence type="ECO:0000313" key="3">
    <source>
        <dbReference type="EMBL" id="KZT01005.1"/>
    </source>
</evidence>
<dbReference type="SMART" id="SM00271">
    <property type="entry name" value="DnaJ"/>
    <property type="match status" value="1"/>
</dbReference>
<accession>A0A165BGB3</accession>
<dbReference type="RefSeq" id="XP_040758745.1">
    <property type="nucleotide sequence ID" value="XM_040903460.1"/>
</dbReference>
<dbReference type="PANTHER" id="PTHR44145:SF3">
    <property type="entry name" value="DNAJ HOMOLOG SUBFAMILY A MEMBER 3, MITOCHONDRIAL"/>
    <property type="match status" value="1"/>
</dbReference>
<evidence type="ECO:0000256" key="1">
    <source>
        <dbReference type="ARBA" id="ARBA00023186"/>
    </source>
</evidence>
<keyword evidence="1" id="KW-0143">Chaperone</keyword>
<dbReference type="Gene3D" id="1.10.287.110">
    <property type="entry name" value="DnaJ domain"/>
    <property type="match status" value="1"/>
</dbReference>
<dbReference type="AlphaFoldDB" id="A0A165BGB3"/>
<dbReference type="SUPFAM" id="SSF46565">
    <property type="entry name" value="Chaperone J-domain"/>
    <property type="match status" value="1"/>
</dbReference>
<dbReference type="InParanoid" id="A0A165BGB3"/>
<keyword evidence="4" id="KW-1185">Reference proteome</keyword>
<feature type="non-terminal residue" evidence="3">
    <location>
        <position position="70"/>
    </location>
</feature>
<dbReference type="PROSITE" id="PS50076">
    <property type="entry name" value="DNAJ_2"/>
    <property type="match status" value="1"/>
</dbReference>
<evidence type="ECO:0000259" key="2">
    <source>
        <dbReference type="PROSITE" id="PS50076"/>
    </source>
</evidence>
<organism evidence="3 4">
    <name type="scientific">Laetiporus sulphureus 93-53</name>
    <dbReference type="NCBI Taxonomy" id="1314785"/>
    <lineage>
        <taxon>Eukaryota</taxon>
        <taxon>Fungi</taxon>
        <taxon>Dikarya</taxon>
        <taxon>Basidiomycota</taxon>
        <taxon>Agaricomycotina</taxon>
        <taxon>Agaricomycetes</taxon>
        <taxon>Polyporales</taxon>
        <taxon>Laetiporus</taxon>
    </lineage>
</organism>
<proteinExistence type="predicted"/>
<dbReference type="GeneID" id="63820491"/>
<dbReference type="OrthoDB" id="445556at2759"/>
<dbReference type="PANTHER" id="PTHR44145">
    <property type="entry name" value="DNAJ HOMOLOG SUBFAMILY A MEMBER 3, MITOCHONDRIAL"/>
    <property type="match status" value="1"/>
</dbReference>
<dbReference type="CDD" id="cd06257">
    <property type="entry name" value="DnaJ"/>
    <property type="match status" value="1"/>
</dbReference>
<dbReference type="InterPro" id="IPR036869">
    <property type="entry name" value="J_dom_sf"/>
</dbReference>
<dbReference type="Pfam" id="PF00226">
    <property type="entry name" value="DnaJ"/>
    <property type="match status" value="1"/>
</dbReference>
<dbReference type="Proteomes" id="UP000076871">
    <property type="component" value="Unassembled WGS sequence"/>
</dbReference>
<gene>
    <name evidence="3" type="ORF">LAESUDRAFT_636654</name>
</gene>
<dbReference type="InterPro" id="IPR051938">
    <property type="entry name" value="Apopto_cytoskel_mod"/>
</dbReference>
<sequence>HLEYPSTSHPTPYQIFHLPHDATQRDIKTRYYDLVRIYHPDSPFCREDSPEKRHTRFQAITAAYDALRSR</sequence>